<keyword evidence="1" id="KW-1133">Transmembrane helix</keyword>
<sequence length="227" mass="24621">MPSSIQHVDPATDIHAHLARLDRKVRWLWGACLLLLCALGATVLAGARAPAQKSLDVERINIVEPDGSLRLVISNASQFPLPRLAGKEYPRAVQPAGLVFYDAKGDEMGGLALTDVETGRIAALAFDYPNYDAVGLVSRVNADNSSATTGLQINSHPPAGLDVLQASKVVQRRIAIQNEDENAEILLADPQGRERIRLRVDREGVARFEMLDADGKVTFAVPERGRQ</sequence>
<proteinExistence type="predicted"/>
<organism evidence="2 3">
    <name type="scientific">Xanthomonas chitinilytica</name>
    <dbReference type="NCBI Taxonomy" id="2989819"/>
    <lineage>
        <taxon>Bacteria</taxon>
        <taxon>Pseudomonadati</taxon>
        <taxon>Pseudomonadota</taxon>
        <taxon>Gammaproteobacteria</taxon>
        <taxon>Lysobacterales</taxon>
        <taxon>Lysobacteraceae</taxon>
        <taxon>Xanthomonas</taxon>
    </lineage>
</organism>
<dbReference type="RefSeq" id="WP_265126924.1">
    <property type="nucleotide sequence ID" value="NZ_JAPCHY010000003.1"/>
</dbReference>
<dbReference type="Proteomes" id="UP001209922">
    <property type="component" value="Unassembled WGS sequence"/>
</dbReference>
<dbReference type="EMBL" id="JAPCHY010000003">
    <property type="protein sequence ID" value="MCW4471971.1"/>
    <property type="molecule type" value="Genomic_DNA"/>
</dbReference>
<evidence type="ECO:0000313" key="3">
    <source>
        <dbReference type="Proteomes" id="UP001209922"/>
    </source>
</evidence>
<protein>
    <submittedName>
        <fullName evidence="2">Uncharacterized protein</fullName>
    </submittedName>
</protein>
<keyword evidence="1" id="KW-0472">Membrane</keyword>
<gene>
    <name evidence="2" type="ORF">OK345_05540</name>
</gene>
<comment type="caution">
    <text evidence="2">The sequence shown here is derived from an EMBL/GenBank/DDBJ whole genome shotgun (WGS) entry which is preliminary data.</text>
</comment>
<keyword evidence="3" id="KW-1185">Reference proteome</keyword>
<name>A0ABT3JU07_9XANT</name>
<reference evidence="2 3" key="1">
    <citation type="submission" date="2022-10" db="EMBL/GenBank/DDBJ databases">
        <title>Xanthomonas sp. H13-6.</title>
        <authorList>
            <person name="Liu X."/>
            <person name="Deng Z."/>
            <person name="Jiang Y."/>
            <person name="Yu T."/>
            <person name="Ai J."/>
        </authorList>
    </citation>
    <scope>NUCLEOTIDE SEQUENCE [LARGE SCALE GENOMIC DNA]</scope>
    <source>
        <strain evidence="2 3">H13-6</strain>
    </source>
</reference>
<evidence type="ECO:0000313" key="2">
    <source>
        <dbReference type="EMBL" id="MCW4471971.1"/>
    </source>
</evidence>
<keyword evidence="1" id="KW-0812">Transmembrane</keyword>
<feature type="transmembrane region" description="Helical" evidence="1">
    <location>
        <begin position="27"/>
        <end position="47"/>
    </location>
</feature>
<accession>A0ABT3JU07</accession>
<evidence type="ECO:0000256" key="1">
    <source>
        <dbReference type="SAM" id="Phobius"/>
    </source>
</evidence>